<protein>
    <submittedName>
        <fullName evidence="1">Uncharacterized protein</fullName>
    </submittedName>
</protein>
<reference evidence="1 2" key="1">
    <citation type="submission" date="2019-11" db="EMBL/GenBank/DDBJ databases">
        <title>Strigops habroptila (kakapo) genome, bStrHab1, primary haplotype, v2.</title>
        <authorList>
            <person name="Jarvis E.D."/>
            <person name="Howard J."/>
            <person name="Rhie A."/>
            <person name="Phillippy A."/>
            <person name="Korlach J."/>
            <person name="Digby A."/>
            <person name="Iorns D."/>
            <person name="Eason D."/>
            <person name="Robertson B."/>
            <person name="Raemaekers T."/>
            <person name="Howe K."/>
            <person name="Lewin H."/>
            <person name="Damas J."/>
            <person name="Hastie A."/>
            <person name="Tracey A."/>
            <person name="Chow W."/>
            <person name="Fedrigo O."/>
        </authorList>
    </citation>
    <scope>NUCLEOTIDE SEQUENCE [LARGE SCALE GENOMIC DNA]</scope>
</reference>
<dbReference type="AlphaFoldDB" id="A0A672UNQ0"/>
<sequence length="82" mass="9248">MSLPVEQLEIGIPQGDGIFIKTTFQRDASPSSCEPPPDTQYQLAPSFFPPHFLEGAKDFLFLLNFFQKVSQLPCNLLCKRLC</sequence>
<dbReference type="Ensembl" id="ENSSHBT00005019797.1">
    <property type="protein sequence ID" value="ENSSHBP00005016530.1"/>
    <property type="gene ID" value="ENSSHBG00005014406.1"/>
</dbReference>
<dbReference type="Proteomes" id="UP000472266">
    <property type="component" value="Chromosome 20"/>
</dbReference>
<reference evidence="1" key="2">
    <citation type="submission" date="2025-08" db="UniProtKB">
        <authorList>
            <consortium name="Ensembl"/>
        </authorList>
    </citation>
    <scope>IDENTIFICATION</scope>
</reference>
<name>A0A672UNQ0_STRHB</name>
<accession>A0A672UNQ0</accession>
<keyword evidence="2" id="KW-1185">Reference proteome</keyword>
<dbReference type="InParanoid" id="A0A672UNQ0"/>
<evidence type="ECO:0000313" key="2">
    <source>
        <dbReference type="Proteomes" id="UP000472266"/>
    </source>
</evidence>
<proteinExistence type="predicted"/>
<reference evidence="1" key="3">
    <citation type="submission" date="2025-09" db="UniProtKB">
        <authorList>
            <consortium name="Ensembl"/>
        </authorList>
    </citation>
    <scope>IDENTIFICATION</scope>
</reference>
<organism evidence="1 2">
    <name type="scientific">Strigops habroptila</name>
    <name type="common">Kakapo</name>
    <dbReference type="NCBI Taxonomy" id="2489341"/>
    <lineage>
        <taxon>Eukaryota</taxon>
        <taxon>Metazoa</taxon>
        <taxon>Chordata</taxon>
        <taxon>Craniata</taxon>
        <taxon>Vertebrata</taxon>
        <taxon>Euteleostomi</taxon>
        <taxon>Archelosauria</taxon>
        <taxon>Archosauria</taxon>
        <taxon>Dinosauria</taxon>
        <taxon>Saurischia</taxon>
        <taxon>Theropoda</taxon>
        <taxon>Coelurosauria</taxon>
        <taxon>Aves</taxon>
        <taxon>Neognathae</taxon>
        <taxon>Neoaves</taxon>
        <taxon>Telluraves</taxon>
        <taxon>Australaves</taxon>
        <taxon>Psittaciformes</taxon>
        <taxon>Psittacidae</taxon>
        <taxon>Strigops</taxon>
    </lineage>
</organism>
<evidence type="ECO:0000313" key="1">
    <source>
        <dbReference type="Ensembl" id="ENSSHBP00005016530.1"/>
    </source>
</evidence>